<evidence type="ECO:0000313" key="2">
    <source>
        <dbReference type="EMBL" id="MET6990708.1"/>
    </source>
</evidence>
<keyword evidence="3" id="KW-1185">Reference proteome</keyword>
<dbReference type="RefSeq" id="WP_354615102.1">
    <property type="nucleotide sequence ID" value="NZ_JBEXAE010000003.1"/>
</dbReference>
<protein>
    <submittedName>
        <fullName evidence="2">Uncharacterized protein</fullName>
    </submittedName>
</protein>
<gene>
    <name evidence="2" type="ORF">ABXZ36_08600</name>
</gene>
<dbReference type="EMBL" id="JBEXAE010000003">
    <property type="protein sequence ID" value="MET6990708.1"/>
    <property type="molecule type" value="Genomic_DNA"/>
</dbReference>
<evidence type="ECO:0000313" key="3">
    <source>
        <dbReference type="Proteomes" id="UP001549799"/>
    </source>
</evidence>
<name>A0ABV2SU48_9FLAO</name>
<accession>A0ABV2SU48</accession>
<reference evidence="2 3" key="1">
    <citation type="submission" date="2024-07" db="EMBL/GenBank/DDBJ databases">
        <title>The genome sequence of type strain Sediminicola arcticus GDMCC 1.2805.</title>
        <authorList>
            <person name="Liu Y."/>
        </authorList>
    </citation>
    <scope>NUCLEOTIDE SEQUENCE [LARGE SCALE GENOMIC DNA]</scope>
    <source>
        <strain evidence="2 3">GDMCC 1.2805</strain>
    </source>
</reference>
<evidence type="ECO:0000256" key="1">
    <source>
        <dbReference type="SAM" id="Phobius"/>
    </source>
</evidence>
<keyword evidence="1" id="KW-0812">Transmembrane</keyword>
<sequence length="236" mass="26961">MLKKVLKIALLLLSTLMILIVILFFIYDKPLPEPLKDSGPEADAMAQKIQTALHYNSFKKSQFIEWSFQNGNNTYFWDKQKHIVNVKWDNFLVNLDLKNTGQSEVFKNNLVIKGSEKEKIINKAIKYFNNDSFWLVAPFKLFDKGTKRNIVQLEDGSKGLLVTYTTGGDTPGDSYLWKLNQSGFPESYQMWVSIIPFGGLKATWEGWQKMDSGTYLPTGHKIGPFTLSLGEVKAYN</sequence>
<proteinExistence type="predicted"/>
<dbReference type="Proteomes" id="UP001549799">
    <property type="component" value="Unassembled WGS sequence"/>
</dbReference>
<keyword evidence="1" id="KW-0472">Membrane</keyword>
<feature type="transmembrane region" description="Helical" evidence="1">
    <location>
        <begin position="6"/>
        <end position="27"/>
    </location>
</feature>
<comment type="caution">
    <text evidence="2">The sequence shown here is derived from an EMBL/GenBank/DDBJ whole genome shotgun (WGS) entry which is preliminary data.</text>
</comment>
<organism evidence="2 3">
    <name type="scientific">Sediminicola arcticus</name>
    <dbReference type="NCBI Taxonomy" id="1574308"/>
    <lineage>
        <taxon>Bacteria</taxon>
        <taxon>Pseudomonadati</taxon>
        <taxon>Bacteroidota</taxon>
        <taxon>Flavobacteriia</taxon>
        <taxon>Flavobacteriales</taxon>
        <taxon>Flavobacteriaceae</taxon>
        <taxon>Sediminicola</taxon>
    </lineage>
</organism>
<keyword evidence="1" id="KW-1133">Transmembrane helix</keyword>